<evidence type="ECO:0000313" key="2">
    <source>
        <dbReference type="EMBL" id="KAF7189038.1"/>
    </source>
</evidence>
<dbReference type="Pfam" id="PF00107">
    <property type="entry name" value="ADH_zinc_N"/>
    <property type="match status" value="1"/>
</dbReference>
<reference evidence="2" key="1">
    <citation type="submission" date="2020-04" db="EMBL/GenBank/DDBJ databases">
        <title>Draft genome resource of the tomato pathogen Pseudocercospora fuligena.</title>
        <authorList>
            <person name="Zaccaron A."/>
        </authorList>
    </citation>
    <scope>NUCLEOTIDE SEQUENCE</scope>
    <source>
        <strain evidence="2">PF001</strain>
    </source>
</reference>
<dbReference type="InterPro" id="IPR020843">
    <property type="entry name" value="ER"/>
</dbReference>
<dbReference type="Gene3D" id="3.40.50.720">
    <property type="entry name" value="NAD(P)-binding Rossmann-like Domain"/>
    <property type="match status" value="1"/>
</dbReference>
<sequence length="331" mass="35665">MTRTTAPTPNQAGRWIIPRFGPPSVLEWQTWSSLPTPGQAEALVRIMVAGEVIALGDDAHSKGLKIGDRVASMCMIGAHATHIVSPVADLLKLESTDDAIKICALPLNYMTACGMLNRSEAKLSPGSSILIGSAAGGVGTAIAQLVDAFDMNIHMIGTCSISKFDYVKSLGITPVDRHDPDLANTVRALTTEGAGVNVAYDAVGSPASLLRSHKALKAETGRLVCIGVMGHIAEDGNGMLSDLSADQLLAQTFERMSYWGVEREYYRETRDLWVKDFCKIVEKVREGKLDPVISKLWKLEDAVQANQMLVDGKGVMGKMLYVVDGEFSEKS</sequence>
<comment type="caution">
    <text evidence="2">The sequence shown here is derived from an EMBL/GenBank/DDBJ whole genome shotgun (WGS) entry which is preliminary data.</text>
</comment>
<dbReference type="InterPro" id="IPR011032">
    <property type="entry name" value="GroES-like_sf"/>
</dbReference>
<evidence type="ECO:0000313" key="3">
    <source>
        <dbReference type="Proteomes" id="UP000660729"/>
    </source>
</evidence>
<dbReference type="Gene3D" id="3.90.180.10">
    <property type="entry name" value="Medium-chain alcohol dehydrogenases, catalytic domain"/>
    <property type="match status" value="1"/>
</dbReference>
<feature type="domain" description="Enoyl reductase (ER)" evidence="1">
    <location>
        <begin position="21"/>
        <end position="321"/>
    </location>
</feature>
<dbReference type="InterPro" id="IPR051397">
    <property type="entry name" value="Zn-ADH-like_protein"/>
</dbReference>
<dbReference type="SUPFAM" id="SSF50129">
    <property type="entry name" value="GroES-like"/>
    <property type="match status" value="1"/>
</dbReference>
<dbReference type="PANTHER" id="PTHR43677:SF4">
    <property type="entry name" value="QUINONE OXIDOREDUCTASE-LIKE PROTEIN 2"/>
    <property type="match status" value="1"/>
</dbReference>
<proteinExistence type="predicted"/>
<dbReference type="PANTHER" id="PTHR43677">
    <property type="entry name" value="SHORT-CHAIN DEHYDROGENASE/REDUCTASE"/>
    <property type="match status" value="1"/>
</dbReference>
<dbReference type="GO" id="GO:0016491">
    <property type="term" value="F:oxidoreductase activity"/>
    <property type="evidence" value="ECO:0007669"/>
    <property type="project" value="InterPro"/>
</dbReference>
<dbReference type="SUPFAM" id="SSF51735">
    <property type="entry name" value="NAD(P)-binding Rossmann-fold domains"/>
    <property type="match status" value="1"/>
</dbReference>
<keyword evidence="3" id="KW-1185">Reference proteome</keyword>
<organism evidence="2 3">
    <name type="scientific">Pseudocercospora fuligena</name>
    <dbReference type="NCBI Taxonomy" id="685502"/>
    <lineage>
        <taxon>Eukaryota</taxon>
        <taxon>Fungi</taxon>
        <taxon>Dikarya</taxon>
        <taxon>Ascomycota</taxon>
        <taxon>Pezizomycotina</taxon>
        <taxon>Dothideomycetes</taxon>
        <taxon>Dothideomycetidae</taxon>
        <taxon>Mycosphaerellales</taxon>
        <taxon>Mycosphaerellaceae</taxon>
        <taxon>Pseudocercospora</taxon>
    </lineage>
</organism>
<protein>
    <submittedName>
        <fullName evidence="2">Synaptic vesicle membrane protein VAT-1-like-like</fullName>
    </submittedName>
</protein>
<dbReference type="SMART" id="SM00829">
    <property type="entry name" value="PKS_ER"/>
    <property type="match status" value="1"/>
</dbReference>
<dbReference type="EMBL" id="JABCIY010000194">
    <property type="protein sequence ID" value="KAF7189038.1"/>
    <property type="molecule type" value="Genomic_DNA"/>
</dbReference>
<name>A0A8H6RDM2_9PEZI</name>
<accession>A0A8H6RDM2</accession>
<gene>
    <name evidence="2" type="ORF">HII31_09460</name>
</gene>
<dbReference type="OrthoDB" id="48317at2759"/>
<dbReference type="InterPro" id="IPR013149">
    <property type="entry name" value="ADH-like_C"/>
</dbReference>
<dbReference type="AlphaFoldDB" id="A0A8H6RDM2"/>
<dbReference type="InterPro" id="IPR036291">
    <property type="entry name" value="NAD(P)-bd_dom_sf"/>
</dbReference>
<evidence type="ECO:0000259" key="1">
    <source>
        <dbReference type="SMART" id="SM00829"/>
    </source>
</evidence>
<dbReference type="Proteomes" id="UP000660729">
    <property type="component" value="Unassembled WGS sequence"/>
</dbReference>